<dbReference type="EMBL" id="BPQJ01000026">
    <property type="protein sequence ID" value="GJD64575.1"/>
    <property type="molecule type" value="Genomic_DNA"/>
</dbReference>
<keyword evidence="2" id="KW-1185">Reference proteome</keyword>
<name>A0AA37HG38_9HYPH</name>
<evidence type="ECO:0000313" key="2">
    <source>
        <dbReference type="Proteomes" id="UP001055286"/>
    </source>
</evidence>
<reference evidence="1" key="1">
    <citation type="journal article" date="2016" name="Front. Microbiol.">
        <title>Genome Sequence of the Piezophilic, Mesophilic Sulfate-Reducing Bacterium Desulfovibrio indicus J2T.</title>
        <authorList>
            <person name="Cao J."/>
            <person name="Maignien L."/>
            <person name="Shao Z."/>
            <person name="Alain K."/>
            <person name="Jebbar M."/>
        </authorList>
    </citation>
    <scope>NUCLEOTIDE SEQUENCE</scope>
    <source>
        <strain evidence="1">JCM 32048</strain>
    </source>
</reference>
<gene>
    <name evidence="1" type="ORF">MPEAHAMD_4758</name>
</gene>
<evidence type="ECO:0000313" key="1">
    <source>
        <dbReference type="EMBL" id="GJD64575.1"/>
    </source>
</evidence>
<dbReference type="Proteomes" id="UP001055286">
    <property type="component" value="Unassembled WGS sequence"/>
</dbReference>
<protein>
    <submittedName>
        <fullName evidence="1">Uncharacterized protein</fullName>
    </submittedName>
</protein>
<reference evidence="1" key="2">
    <citation type="submission" date="2021-08" db="EMBL/GenBank/DDBJ databases">
        <authorList>
            <person name="Tani A."/>
            <person name="Ola A."/>
            <person name="Ogura Y."/>
            <person name="Katsura K."/>
            <person name="Hayashi T."/>
        </authorList>
    </citation>
    <scope>NUCLEOTIDE SEQUENCE</scope>
    <source>
        <strain evidence="1">JCM 32048</strain>
    </source>
</reference>
<proteinExistence type="predicted"/>
<accession>A0AA37HG38</accession>
<organism evidence="1 2">
    <name type="scientific">Methylobacterium frigidaeris</name>
    <dbReference type="NCBI Taxonomy" id="2038277"/>
    <lineage>
        <taxon>Bacteria</taxon>
        <taxon>Pseudomonadati</taxon>
        <taxon>Pseudomonadota</taxon>
        <taxon>Alphaproteobacteria</taxon>
        <taxon>Hyphomicrobiales</taxon>
        <taxon>Methylobacteriaceae</taxon>
        <taxon>Methylobacterium</taxon>
    </lineage>
</organism>
<dbReference type="RefSeq" id="WP_099900177.1">
    <property type="nucleotide sequence ID" value="NZ_BPQJ01000026.1"/>
</dbReference>
<sequence length="110" mass="11607">MDWAAAAYRARRQIGARARTFPQDRSLALIDAMAAHGTMTPARMQQHGTADVVATVLGHVTTAIHGRGHVPAVNGWYRRDGADTIIHPGFAIAWAAARACEAPPAAGAGR</sequence>
<comment type="caution">
    <text evidence="1">The sequence shown here is derived from an EMBL/GenBank/DDBJ whole genome shotgun (WGS) entry which is preliminary data.</text>
</comment>
<dbReference type="AlphaFoldDB" id="A0AA37HG38"/>